<dbReference type="GeneID" id="39736614"/>
<name>A0A1J1H6C3_PLARL</name>
<proteinExistence type="predicted"/>
<dbReference type="AlphaFoldDB" id="A0A1J1H6C3"/>
<dbReference type="EMBL" id="LN835305">
    <property type="protein sequence ID" value="CRH00494.1"/>
    <property type="molecule type" value="Genomic_DNA"/>
</dbReference>
<sequence>MSNFSILFIQKLVPSVSLNKINSIYLLKHLENVCEHIFQENKYNIRKSLRIRFSNILLKKKEKKKRKIMNCTMTIKGNNKIFQQVYQYIDKAIVLLPELGPNGILRLLYALLKIKNFERSKRKKIIILKYIEYYLLRSSVNDGMLNFWKYVTMNDSVLFFKMFVMNDYFSYDLLNTLMNKIINNIKHLVSSDIVLFLSAYHTYKKKIKFKRYKKKEIFLNDNSLNILYKEIINNFNLTNKEICNFITFYSLYGKSISLNEKIVIYFKVVKHIEKNVLIYSPEQIKNLIISLFRIQNFTFNNSFNENINKLNNKTFDSEIFKKLFILYNNRNIDVKIEDELNLLNQSLKNNYYDYDSLENIIFNIKNNISNLKNRNQIKYINLLMKLLDIYRNENKVHISLQKRFNDFMLRQILSESLSFFNLKYKFLPWNLRRIVLKHQLSNDSKIWSYKYELKA</sequence>
<dbReference type="RefSeq" id="XP_028533497.1">
    <property type="nucleotide sequence ID" value="XM_028677071.1"/>
</dbReference>
<accession>A0A1J1H6C3</accession>
<keyword evidence="2" id="KW-1185">Reference proteome</keyword>
<evidence type="ECO:0000313" key="1">
    <source>
        <dbReference type="EMBL" id="CRH00494.1"/>
    </source>
</evidence>
<protein>
    <submittedName>
        <fullName evidence="1">Uncharacterized protein</fullName>
    </submittedName>
</protein>
<dbReference type="Proteomes" id="UP000220158">
    <property type="component" value="Chromosome 10"/>
</dbReference>
<dbReference type="VEuPathDB" id="PlasmoDB:PRELSG_1014800"/>
<organism evidence="1 2">
    <name type="scientific">Plasmodium relictum</name>
    <dbReference type="NCBI Taxonomy" id="85471"/>
    <lineage>
        <taxon>Eukaryota</taxon>
        <taxon>Sar</taxon>
        <taxon>Alveolata</taxon>
        <taxon>Apicomplexa</taxon>
        <taxon>Aconoidasida</taxon>
        <taxon>Haemosporida</taxon>
        <taxon>Plasmodiidae</taxon>
        <taxon>Plasmodium</taxon>
        <taxon>Plasmodium (Haemamoeba)</taxon>
    </lineage>
</organism>
<evidence type="ECO:0000313" key="2">
    <source>
        <dbReference type="Proteomes" id="UP000220158"/>
    </source>
</evidence>
<dbReference type="OMA" id="THKEMCT"/>
<reference evidence="1 2" key="1">
    <citation type="submission" date="2015-04" db="EMBL/GenBank/DDBJ databases">
        <authorList>
            <consortium name="Pathogen Informatics"/>
        </authorList>
    </citation>
    <scope>NUCLEOTIDE SEQUENCE [LARGE SCALE GENOMIC DNA]</scope>
    <source>
        <strain evidence="1 2">SGS1</strain>
    </source>
</reference>
<gene>
    <name evidence="1" type="ORF">PRELSG_1014800</name>
</gene>
<dbReference type="OrthoDB" id="371790at2759"/>
<dbReference type="KEGG" id="prel:PRELSG_1014800"/>